<dbReference type="SUPFAM" id="SSF55073">
    <property type="entry name" value="Nucleotide cyclase"/>
    <property type="match status" value="1"/>
</dbReference>
<dbReference type="EC" id="2.7.7.65" evidence="1"/>
<accession>A0A368YX43</accession>
<dbReference type="InterPro" id="IPR043128">
    <property type="entry name" value="Rev_trsase/Diguanyl_cyclase"/>
</dbReference>
<dbReference type="PROSITE" id="PS50887">
    <property type="entry name" value="GGDEF"/>
    <property type="match status" value="1"/>
</dbReference>
<comment type="caution">
    <text evidence="5">The sequence shown here is derived from an EMBL/GenBank/DDBJ whole genome shotgun (WGS) entry which is preliminary data.</text>
</comment>
<dbReference type="AlphaFoldDB" id="A0A368YX43"/>
<reference evidence="5 6" key="1">
    <citation type="submission" date="2018-07" db="EMBL/GenBank/DDBJ databases">
        <title>Genomic Encyclopedia of Type Strains, Phase III (KMG-III): the genomes of soil and plant-associated and newly described type strains.</title>
        <authorList>
            <person name="Whitman W."/>
        </authorList>
    </citation>
    <scope>NUCLEOTIDE SEQUENCE [LARGE SCALE GENOMIC DNA]</scope>
    <source>
        <strain evidence="5 6">CECT 8525</strain>
    </source>
</reference>
<dbReference type="InterPro" id="IPR050469">
    <property type="entry name" value="Diguanylate_Cyclase"/>
</dbReference>
<sequence length="326" mass="35000">MKAAYTIGADEASIMMPMHLVVSPDGQILGAGPVMQRLLGEAKCLHDVLAADHQFLDIGPDSDAMSELRRGRRATFHVHGQKDLVLRGHGVELSDGAMLVDFGFGMSLPQAIKLLSLTESDFSPSSNVIELLFTYEASQAILCEISRANEALEKERREAERMSATDALTGLLNRRGFESEFRKFLPAGNGHELAVAALDLDLFKDVNDRFGHAAGDDVLIAVADALRSGVRRGDIVARAGGDEFLLLFSLYDSVRDLVRILDRIIERIEEPIALENGIAKLSASVGVSTFVIAAEQDLATAIALADAALYQAKSAGGGRVVVAGQQ</sequence>
<dbReference type="Gene3D" id="3.30.70.270">
    <property type="match status" value="1"/>
</dbReference>
<protein>
    <recommendedName>
        <fullName evidence="1">diguanylate cyclase</fullName>
        <ecNumber evidence="1">2.7.7.65</ecNumber>
    </recommendedName>
</protein>
<dbReference type="InterPro" id="IPR029787">
    <property type="entry name" value="Nucleotide_cyclase"/>
</dbReference>
<dbReference type="PANTHER" id="PTHR45138:SF9">
    <property type="entry name" value="DIGUANYLATE CYCLASE DGCM-RELATED"/>
    <property type="match status" value="1"/>
</dbReference>
<feature type="domain" description="GGDEF" evidence="4">
    <location>
        <begin position="191"/>
        <end position="325"/>
    </location>
</feature>
<organism evidence="5 6">
    <name type="scientific">Paracoccus lutimaris</name>
    <dbReference type="NCBI Taxonomy" id="1490030"/>
    <lineage>
        <taxon>Bacteria</taxon>
        <taxon>Pseudomonadati</taxon>
        <taxon>Pseudomonadota</taxon>
        <taxon>Alphaproteobacteria</taxon>
        <taxon>Rhodobacterales</taxon>
        <taxon>Paracoccaceae</taxon>
        <taxon>Paracoccus</taxon>
    </lineage>
</organism>
<dbReference type="CDD" id="cd01949">
    <property type="entry name" value="GGDEF"/>
    <property type="match status" value="1"/>
</dbReference>
<evidence type="ECO:0000313" key="6">
    <source>
        <dbReference type="Proteomes" id="UP000253345"/>
    </source>
</evidence>
<feature type="coiled-coil region" evidence="3">
    <location>
        <begin position="138"/>
        <end position="165"/>
    </location>
</feature>
<dbReference type="SMART" id="SM00267">
    <property type="entry name" value="GGDEF"/>
    <property type="match status" value="1"/>
</dbReference>
<evidence type="ECO:0000256" key="1">
    <source>
        <dbReference type="ARBA" id="ARBA00012528"/>
    </source>
</evidence>
<evidence type="ECO:0000256" key="2">
    <source>
        <dbReference type="ARBA" id="ARBA00034247"/>
    </source>
</evidence>
<evidence type="ECO:0000256" key="3">
    <source>
        <dbReference type="SAM" id="Coils"/>
    </source>
</evidence>
<dbReference type="Pfam" id="PF00990">
    <property type="entry name" value="GGDEF"/>
    <property type="match status" value="1"/>
</dbReference>
<name>A0A368YX43_9RHOB</name>
<dbReference type="InterPro" id="IPR000160">
    <property type="entry name" value="GGDEF_dom"/>
</dbReference>
<dbReference type="Proteomes" id="UP000253345">
    <property type="component" value="Unassembled WGS sequence"/>
</dbReference>
<evidence type="ECO:0000259" key="4">
    <source>
        <dbReference type="PROSITE" id="PS50887"/>
    </source>
</evidence>
<comment type="catalytic activity">
    <reaction evidence="2">
        <text>2 GTP = 3',3'-c-di-GMP + 2 diphosphate</text>
        <dbReference type="Rhea" id="RHEA:24898"/>
        <dbReference type="ChEBI" id="CHEBI:33019"/>
        <dbReference type="ChEBI" id="CHEBI:37565"/>
        <dbReference type="ChEBI" id="CHEBI:58805"/>
        <dbReference type="EC" id="2.7.7.65"/>
    </reaction>
</comment>
<keyword evidence="6" id="KW-1185">Reference proteome</keyword>
<dbReference type="OrthoDB" id="9812260at2"/>
<dbReference type="GO" id="GO:0052621">
    <property type="term" value="F:diguanylate cyclase activity"/>
    <property type="evidence" value="ECO:0007669"/>
    <property type="project" value="UniProtKB-EC"/>
</dbReference>
<dbReference type="NCBIfam" id="TIGR00254">
    <property type="entry name" value="GGDEF"/>
    <property type="match status" value="1"/>
</dbReference>
<dbReference type="EMBL" id="QPJL01000007">
    <property type="protein sequence ID" value="RCW84782.1"/>
    <property type="molecule type" value="Genomic_DNA"/>
</dbReference>
<dbReference type="RefSeq" id="WP_114348954.1">
    <property type="nucleotide sequence ID" value="NZ_QPJL01000007.1"/>
</dbReference>
<evidence type="ECO:0000313" key="5">
    <source>
        <dbReference type="EMBL" id="RCW84782.1"/>
    </source>
</evidence>
<keyword evidence="3" id="KW-0175">Coiled coil</keyword>
<dbReference type="PANTHER" id="PTHR45138">
    <property type="entry name" value="REGULATORY COMPONENTS OF SENSORY TRANSDUCTION SYSTEM"/>
    <property type="match status" value="1"/>
</dbReference>
<proteinExistence type="predicted"/>
<gene>
    <name evidence="5" type="ORF">DFP89_10786</name>
</gene>